<evidence type="ECO:0000256" key="1">
    <source>
        <dbReference type="ARBA" id="ARBA00001947"/>
    </source>
</evidence>
<organism evidence="6 7">
    <name type="scientific">SAR324 cluster bacterium</name>
    <dbReference type="NCBI Taxonomy" id="2024889"/>
    <lineage>
        <taxon>Bacteria</taxon>
        <taxon>Deltaproteobacteria</taxon>
        <taxon>SAR324 cluster</taxon>
    </lineage>
</organism>
<evidence type="ECO:0000256" key="4">
    <source>
        <dbReference type="ARBA" id="ARBA00022833"/>
    </source>
</evidence>
<evidence type="ECO:0000256" key="3">
    <source>
        <dbReference type="ARBA" id="ARBA00022801"/>
    </source>
</evidence>
<dbReference type="Pfam" id="PF00753">
    <property type="entry name" value="Lactamase_B"/>
    <property type="match status" value="1"/>
</dbReference>
<name>A0A2A4SUG0_9DELT</name>
<gene>
    <name evidence="6" type="ORF">COB67_11120</name>
</gene>
<dbReference type="InterPro" id="IPR036866">
    <property type="entry name" value="RibonucZ/Hydroxyglut_hydro"/>
</dbReference>
<evidence type="ECO:0000256" key="2">
    <source>
        <dbReference type="ARBA" id="ARBA00022723"/>
    </source>
</evidence>
<accession>A0A2A4SUG0</accession>
<protein>
    <submittedName>
        <fullName evidence="6">MBL fold metallo-hydrolase</fullName>
    </submittedName>
</protein>
<dbReference type="SMART" id="SM00849">
    <property type="entry name" value="Lactamase_B"/>
    <property type="match status" value="1"/>
</dbReference>
<evidence type="ECO:0000259" key="5">
    <source>
        <dbReference type="SMART" id="SM00849"/>
    </source>
</evidence>
<comment type="caution">
    <text evidence="6">The sequence shown here is derived from an EMBL/GenBank/DDBJ whole genome shotgun (WGS) entry which is preliminary data.</text>
</comment>
<dbReference type="AlphaFoldDB" id="A0A2A4SUG0"/>
<evidence type="ECO:0000313" key="6">
    <source>
        <dbReference type="EMBL" id="PCI24980.1"/>
    </source>
</evidence>
<dbReference type="PANTHER" id="PTHR46233">
    <property type="entry name" value="HYDROXYACYLGLUTATHIONE HYDROLASE GLOC"/>
    <property type="match status" value="1"/>
</dbReference>
<dbReference type="EMBL" id="NVSR01000117">
    <property type="protein sequence ID" value="PCI24980.1"/>
    <property type="molecule type" value="Genomic_DNA"/>
</dbReference>
<comment type="cofactor">
    <cofactor evidence="1">
        <name>Zn(2+)</name>
        <dbReference type="ChEBI" id="CHEBI:29105"/>
    </cofactor>
</comment>
<keyword evidence="3 6" id="KW-0378">Hydrolase</keyword>
<feature type="domain" description="Metallo-beta-lactamase" evidence="5">
    <location>
        <begin position="12"/>
        <end position="189"/>
    </location>
</feature>
<reference evidence="7" key="1">
    <citation type="submission" date="2017-08" db="EMBL/GenBank/DDBJ databases">
        <title>A dynamic microbial community with high functional redundancy inhabits the cold, oxic subseafloor aquifer.</title>
        <authorList>
            <person name="Tully B.J."/>
            <person name="Wheat C.G."/>
            <person name="Glazer B.T."/>
            <person name="Huber J.A."/>
        </authorList>
    </citation>
    <scope>NUCLEOTIDE SEQUENCE [LARGE SCALE GENOMIC DNA]</scope>
</reference>
<dbReference type="GO" id="GO:0046872">
    <property type="term" value="F:metal ion binding"/>
    <property type="evidence" value="ECO:0007669"/>
    <property type="project" value="UniProtKB-KW"/>
</dbReference>
<dbReference type="InterPro" id="IPR001279">
    <property type="entry name" value="Metallo-B-lactamas"/>
</dbReference>
<sequence>MLVHTLPVSPFMMNCYIVACEKTKEAVIIDAGDEPERIMQVIENEGYQLKFLINTHGHVDHVSGVAAIRNKQQVPFLMHQDEDSILRFLGQSQEMYGFGDGLIPAVDEYLDPKKEYSFGELTIEVIPTPGHTPGGVCLWIGEEIFVGDTLFAGSIGRTDLPGGSTETLLNSIKTQLMTLDENLVVHCGHGPDTTIGNEKRMNPFLV</sequence>
<dbReference type="InterPro" id="IPR051453">
    <property type="entry name" value="MBL_Glyoxalase_II"/>
</dbReference>
<evidence type="ECO:0000313" key="7">
    <source>
        <dbReference type="Proteomes" id="UP000218113"/>
    </source>
</evidence>
<dbReference type="Gene3D" id="3.60.15.10">
    <property type="entry name" value="Ribonuclease Z/Hydroxyacylglutathione hydrolase-like"/>
    <property type="match status" value="1"/>
</dbReference>
<keyword evidence="2" id="KW-0479">Metal-binding</keyword>
<dbReference type="CDD" id="cd06262">
    <property type="entry name" value="metallo-hydrolase-like_MBL-fold"/>
    <property type="match status" value="1"/>
</dbReference>
<proteinExistence type="predicted"/>
<dbReference type="Proteomes" id="UP000218113">
    <property type="component" value="Unassembled WGS sequence"/>
</dbReference>
<dbReference type="SUPFAM" id="SSF56281">
    <property type="entry name" value="Metallo-hydrolase/oxidoreductase"/>
    <property type="match status" value="1"/>
</dbReference>
<dbReference type="PANTHER" id="PTHR46233:SF3">
    <property type="entry name" value="HYDROXYACYLGLUTATHIONE HYDROLASE GLOC"/>
    <property type="match status" value="1"/>
</dbReference>
<dbReference type="GO" id="GO:0016787">
    <property type="term" value="F:hydrolase activity"/>
    <property type="evidence" value="ECO:0007669"/>
    <property type="project" value="UniProtKB-KW"/>
</dbReference>
<keyword evidence="4" id="KW-0862">Zinc</keyword>